<keyword evidence="8" id="KW-0723">Serine/threonine-protein kinase</keyword>
<keyword evidence="9" id="KW-1185">Reference proteome</keyword>
<dbReference type="PROSITE" id="PS50011">
    <property type="entry name" value="PROTEIN_KINASE_DOM"/>
    <property type="match status" value="1"/>
</dbReference>
<proteinExistence type="predicted"/>
<dbReference type="PANTHER" id="PTHR24348:SF22">
    <property type="entry name" value="NON-SPECIFIC SERINE_THREONINE PROTEIN KINASE"/>
    <property type="match status" value="1"/>
</dbReference>
<dbReference type="InterPro" id="IPR017441">
    <property type="entry name" value="Protein_kinase_ATP_BS"/>
</dbReference>
<dbReference type="PROSITE" id="PS00108">
    <property type="entry name" value="PROTEIN_KINASE_ST"/>
    <property type="match status" value="1"/>
</dbReference>
<evidence type="ECO:0000256" key="5">
    <source>
        <dbReference type="PROSITE-ProRule" id="PRU00339"/>
    </source>
</evidence>
<dbReference type="InterPro" id="IPR019734">
    <property type="entry name" value="TPR_rpt"/>
</dbReference>
<dbReference type="GO" id="GO:0004674">
    <property type="term" value="F:protein serine/threonine kinase activity"/>
    <property type="evidence" value="ECO:0007669"/>
    <property type="project" value="UniProtKB-KW"/>
</dbReference>
<sequence length="741" mass="82876">MNQSFTSFPDFKRRYPIRPNDESSLLGSGSYGRVFKVEDQLETEWVAIKISEFKGNEAKSLKAEVDLAQRVPRQANIARYDACYRLETDTSVSDFAIMKYYPDGNLADLLQHNSLTPPQIYDITQGILLGLQHLHRHRIVHRDFKPANILISRDNAGRFIPKIADFGLSKLVTSDELDNSDFDLSDGRGTPSYKAPEQIEGSRVSFNLDLWAFGVILYEILTGEKPFRADLRNSSEQSARREIEKKIITVTLPERINQVAEPYASMIRRCLVRDIHERVRREDELLDLLDEIPTLLADARKLVSQRKYEQAISLFGQILIKREHHTEAEKELAQCQLDIKRQQLTQLLTKANDHVTRRQFEQAKSYYEQALQVDPTHSTAIQGLALCVNKLRPEPAVISRVGHVSDKTDVYEERTDVYHPPIKPAAVQNRPVIVDKTISVRTPKTSVSGTVEQTVINQPIKAAVTRTIPWRILAPVAIGLGGLILYYSYGPEKVEKLTNNESGVAATEQKAEILPAPSIKAVTKPTTPTLTKVTKPDPTPPVAVPFNANSLNKRIDVAMDKARLAYERKDYALAVVLCKSALQLDPARPDVIGFLNSSIKASQRAALAETISPVASLKEPAKSAEPTKVAVPVVDEKEKALKEKQEAQTAYDQLIEEGIKAISSSNNKVKAIAEFGKASSLAKEHNLSTVKAEGAYTTYLTKANRIFDSEEYEGAKGWYKVAQALKDTPEVRTKIKQCTNQ</sequence>
<evidence type="ECO:0000256" key="2">
    <source>
        <dbReference type="ARBA" id="ARBA00022741"/>
    </source>
</evidence>
<evidence type="ECO:0000313" key="9">
    <source>
        <dbReference type="Proteomes" id="UP000700732"/>
    </source>
</evidence>
<dbReference type="RefSeq" id="WP_186738881.1">
    <property type="nucleotide sequence ID" value="NZ_VFIA01000022.1"/>
</dbReference>
<dbReference type="Pfam" id="PF00069">
    <property type="entry name" value="Pkinase"/>
    <property type="match status" value="1"/>
</dbReference>
<dbReference type="CDD" id="cd14014">
    <property type="entry name" value="STKc_PknB_like"/>
    <property type="match status" value="1"/>
</dbReference>
<dbReference type="InterPro" id="IPR011990">
    <property type="entry name" value="TPR-like_helical_dom_sf"/>
</dbReference>
<keyword evidence="5" id="KW-0802">TPR repeat</keyword>
<keyword evidence="3 8" id="KW-0418">Kinase</keyword>
<feature type="repeat" description="TPR" evidence="5">
    <location>
        <begin position="344"/>
        <end position="377"/>
    </location>
</feature>
<dbReference type="SUPFAM" id="SSF48452">
    <property type="entry name" value="TPR-like"/>
    <property type="match status" value="1"/>
</dbReference>
<dbReference type="InterPro" id="IPR011009">
    <property type="entry name" value="Kinase-like_dom_sf"/>
</dbReference>
<gene>
    <name evidence="8" type="ORF">FH603_3619</name>
</gene>
<dbReference type="Gene3D" id="1.10.510.10">
    <property type="entry name" value="Transferase(Phosphotransferase) domain 1"/>
    <property type="match status" value="1"/>
</dbReference>
<dbReference type="SUPFAM" id="SSF56112">
    <property type="entry name" value="Protein kinase-like (PK-like)"/>
    <property type="match status" value="1"/>
</dbReference>
<name>A0ABR6W948_9BACT</name>
<evidence type="ECO:0000256" key="3">
    <source>
        <dbReference type="ARBA" id="ARBA00022777"/>
    </source>
</evidence>
<dbReference type="InterPro" id="IPR000719">
    <property type="entry name" value="Prot_kinase_dom"/>
</dbReference>
<protein>
    <submittedName>
        <fullName evidence="8">Serine/threonine protein kinase</fullName>
    </submittedName>
</protein>
<reference evidence="8 9" key="1">
    <citation type="submission" date="2019-06" db="EMBL/GenBank/DDBJ databases">
        <title>Spirosoma utsteinense sp. nov. isolated from Antarctic ice-free soils.</title>
        <authorList>
            <person name="Tahon G."/>
        </authorList>
    </citation>
    <scope>NUCLEOTIDE SEQUENCE [LARGE SCALE GENOMIC DNA]</scope>
    <source>
        <strain evidence="8 9">LMG 31447</strain>
    </source>
</reference>
<accession>A0ABR6W948</accession>
<dbReference type="SMART" id="SM00028">
    <property type="entry name" value="TPR"/>
    <property type="match status" value="3"/>
</dbReference>
<dbReference type="InterPro" id="IPR045269">
    <property type="entry name" value="Atg1-like"/>
</dbReference>
<evidence type="ECO:0000256" key="6">
    <source>
        <dbReference type="PROSITE-ProRule" id="PRU10141"/>
    </source>
</evidence>
<keyword evidence="4 6" id="KW-0067">ATP-binding</keyword>
<evidence type="ECO:0000259" key="7">
    <source>
        <dbReference type="PROSITE" id="PS50011"/>
    </source>
</evidence>
<dbReference type="PROSITE" id="PS00107">
    <property type="entry name" value="PROTEIN_KINASE_ATP"/>
    <property type="match status" value="1"/>
</dbReference>
<dbReference type="InterPro" id="IPR008271">
    <property type="entry name" value="Ser/Thr_kinase_AS"/>
</dbReference>
<feature type="domain" description="Protein kinase" evidence="7">
    <location>
        <begin position="20"/>
        <end position="295"/>
    </location>
</feature>
<evidence type="ECO:0000256" key="4">
    <source>
        <dbReference type="ARBA" id="ARBA00022840"/>
    </source>
</evidence>
<evidence type="ECO:0000256" key="1">
    <source>
        <dbReference type="ARBA" id="ARBA00022679"/>
    </source>
</evidence>
<evidence type="ECO:0000313" key="8">
    <source>
        <dbReference type="EMBL" id="MBC3793102.1"/>
    </source>
</evidence>
<dbReference type="PANTHER" id="PTHR24348">
    <property type="entry name" value="SERINE/THREONINE-PROTEIN KINASE UNC-51-RELATED"/>
    <property type="match status" value="1"/>
</dbReference>
<dbReference type="PROSITE" id="PS50005">
    <property type="entry name" value="TPR"/>
    <property type="match status" value="1"/>
</dbReference>
<dbReference type="Gene3D" id="1.25.40.10">
    <property type="entry name" value="Tetratricopeptide repeat domain"/>
    <property type="match status" value="1"/>
</dbReference>
<dbReference type="EMBL" id="VFIA01000022">
    <property type="protein sequence ID" value="MBC3793102.1"/>
    <property type="molecule type" value="Genomic_DNA"/>
</dbReference>
<feature type="binding site" evidence="6">
    <location>
        <position position="49"/>
    </location>
    <ligand>
        <name>ATP</name>
        <dbReference type="ChEBI" id="CHEBI:30616"/>
    </ligand>
</feature>
<dbReference type="Proteomes" id="UP000700732">
    <property type="component" value="Unassembled WGS sequence"/>
</dbReference>
<keyword evidence="2 6" id="KW-0547">Nucleotide-binding</keyword>
<organism evidence="8 9">
    <name type="scientific">Spirosoma utsteinense</name>
    <dbReference type="NCBI Taxonomy" id="2585773"/>
    <lineage>
        <taxon>Bacteria</taxon>
        <taxon>Pseudomonadati</taxon>
        <taxon>Bacteroidota</taxon>
        <taxon>Cytophagia</taxon>
        <taxon>Cytophagales</taxon>
        <taxon>Cytophagaceae</taxon>
        <taxon>Spirosoma</taxon>
    </lineage>
</organism>
<keyword evidence="1" id="KW-0808">Transferase</keyword>
<comment type="caution">
    <text evidence="8">The sequence shown here is derived from an EMBL/GenBank/DDBJ whole genome shotgun (WGS) entry which is preliminary data.</text>
</comment>